<sequence length="269" mass="28836">MDSDQWLQQGIAVVKEEQSGARPQLQTERRARPHKEQALSCPRCNSTNTKFCYYNNYSLNQPRYFCKTCRRYWTEGGSLRNVPVGGGSRKNKRPSSSTFSPSASSLTSSTTTAATTATSLVSELDHAPQMPLGASNFYQGGKDLNLSFPNQNMGHEFGGFPSSSSSSLSAMELLRSGMGLGPFVPGPGSGFGFHELVRPDLKLPLGGSMQEGGAGRLLLPFEDLKQVSMGHGSREERNGSVQGQGEPNFFWNASMGNGSCSGDGGGGSW</sequence>
<protein>
    <recommendedName>
        <fullName evidence="9">Dof zinc finger protein</fullName>
    </recommendedName>
</protein>
<dbReference type="InterPro" id="IPR045174">
    <property type="entry name" value="Dof"/>
</dbReference>
<evidence type="ECO:0000256" key="5">
    <source>
        <dbReference type="ARBA" id="ARBA00023125"/>
    </source>
</evidence>
<keyword evidence="6 9" id="KW-0804">Transcription</keyword>
<dbReference type="Pfam" id="PF02701">
    <property type="entry name" value="Zn_ribbon_Dof"/>
    <property type="match status" value="1"/>
</dbReference>
<proteinExistence type="predicted"/>
<evidence type="ECO:0000256" key="2">
    <source>
        <dbReference type="ARBA" id="ARBA00022771"/>
    </source>
</evidence>
<evidence type="ECO:0000256" key="6">
    <source>
        <dbReference type="ARBA" id="ARBA00023163"/>
    </source>
</evidence>
<feature type="compositionally biased region" description="Basic and acidic residues" evidence="10">
    <location>
        <begin position="27"/>
        <end position="37"/>
    </location>
</feature>
<evidence type="ECO:0000256" key="8">
    <source>
        <dbReference type="PROSITE-ProRule" id="PRU00071"/>
    </source>
</evidence>
<feature type="domain" description="Dof-type" evidence="11">
    <location>
        <begin position="39"/>
        <end position="93"/>
    </location>
</feature>
<dbReference type="PANTHER" id="PTHR31992:SF285">
    <property type="entry name" value="DOF ZINC FINGER PROTEIN DOF4.6"/>
    <property type="match status" value="1"/>
</dbReference>
<keyword evidence="13" id="KW-1185">Reference proteome</keyword>
<dbReference type="AlphaFoldDB" id="A0A835RY81"/>
<keyword evidence="7 8" id="KW-0539">Nucleus</keyword>
<dbReference type="InterPro" id="IPR003851">
    <property type="entry name" value="Znf_Dof"/>
</dbReference>
<evidence type="ECO:0000313" key="12">
    <source>
        <dbReference type="EMBL" id="KAG0497759.1"/>
    </source>
</evidence>
<evidence type="ECO:0000256" key="7">
    <source>
        <dbReference type="ARBA" id="ARBA00023242"/>
    </source>
</evidence>
<evidence type="ECO:0000259" key="11">
    <source>
        <dbReference type="PROSITE" id="PS50884"/>
    </source>
</evidence>
<name>A0A835RY81_VANPL</name>
<dbReference type="Proteomes" id="UP000636800">
    <property type="component" value="Chromosome 1"/>
</dbReference>
<dbReference type="GO" id="GO:0005634">
    <property type="term" value="C:nucleus"/>
    <property type="evidence" value="ECO:0007669"/>
    <property type="project" value="UniProtKB-SubCell"/>
</dbReference>
<comment type="subcellular location">
    <subcellularLocation>
        <location evidence="8 9">Nucleus</location>
    </subcellularLocation>
</comment>
<keyword evidence="3 9" id="KW-0862">Zinc</keyword>
<keyword evidence="4 9" id="KW-0805">Transcription regulation</keyword>
<feature type="region of interest" description="Disordered" evidence="10">
    <location>
        <begin position="80"/>
        <end position="111"/>
    </location>
</feature>
<feature type="region of interest" description="Disordered" evidence="10">
    <location>
        <begin position="17"/>
        <end position="39"/>
    </location>
</feature>
<feature type="compositionally biased region" description="Low complexity" evidence="10">
    <location>
        <begin position="95"/>
        <end position="111"/>
    </location>
</feature>
<keyword evidence="1 9" id="KW-0479">Metal-binding</keyword>
<evidence type="ECO:0000256" key="9">
    <source>
        <dbReference type="RuleBase" id="RU369094"/>
    </source>
</evidence>
<comment type="caution">
    <text evidence="12">The sequence shown here is derived from an EMBL/GenBank/DDBJ whole genome shotgun (WGS) entry which is preliminary data.</text>
</comment>
<evidence type="ECO:0000256" key="3">
    <source>
        <dbReference type="ARBA" id="ARBA00022833"/>
    </source>
</evidence>
<dbReference type="EMBL" id="JADCNL010000001">
    <property type="protein sequence ID" value="KAG0497759.1"/>
    <property type="molecule type" value="Genomic_DNA"/>
</dbReference>
<dbReference type="GO" id="GO:0003677">
    <property type="term" value="F:DNA binding"/>
    <property type="evidence" value="ECO:0007669"/>
    <property type="project" value="UniProtKB-UniRule"/>
</dbReference>
<evidence type="ECO:0000256" key="10">
    <source>
        <dbReference type="SAM" id="MobiDB-lite"/>
    </source>
</evidence>
<keyword evidence="2 8" id="KW-0863">Zinc-finger</keyword>
<dbReference type="PANTHER" id="PTHR31992">
    <property type="entry name" value="DOF ZINC FINGER PROTEIN DOF1.4-RELATED"/>
    <property type="match status" value="1"/>
</dbReference>
<dbReference type="GO" id="GO:0003700">
    <property type="term" value="F:DNA-binding transcription factor activity"/>
    <property type="evidence" value="ECO:0007669"/>
    <property type="project" value="UniProtKB-UniRule"/>
</dbReference>
<organism evidence="12 13">
    <name type="scientific">Vanilla planifolia</name>
    <name type="common">Vanilla</name>
    <dbReference type="NCBI Taxonomy" id="51239"/>
    <lineage>
        <taxon>Eukaryota</taxon>
        <taxon>Viridiplantae</taxon>
        <taxon>Streptophyta</taxon>
        <taxon>Embryophyta</taxon>
        <taxon>Tracheophyta</taxon>
        <taxon>Spermatophyta</taxon>
        <taxon>Magnoliopsida</taxon>
        <taxon>Liliopsida</taxon>
        <taxon>Asparagales</taxon>
        <taxon>Orchidaceae</taxon>
        <taxon>Vanilloideae</taxon>
        <taxon>Vanilleae</taxon>
        <taxon>Vanilla</taxon>
    </lineage>
</organism>
<keyword evidence="5 8" id="KW-0238">DNA-binding</keyword>
<evidence type="ECO:0000313" key="13">
    <source>
        <dbReference type="Proteomes" id="UP000636800"/>
    </source>
</evidence>
<dbReference type="PROSITE" id="PS50884">
    <property type="entry name" value="ZF_DOF_2"/>
    <property type="match status" value="1"/>
</dbReference>
<feature type="region of interest" description="Disordered" evidence="10">
    <location>
        <begin position="228"/>
        <end position="247"/>
    </location>
</feature>
<dbReference type="OrthoDB" id="288590at2759"/>
<evidence type="ECO:0000256" key="4">
    <source>
        <dbReference type="ARBA" id="ARBA00023015"/>
    </source>
</evidence>
<gene>
    <name evidence="12" type="ORF">HPP92_002450</name>
</gene>
<dbReference type="GO" id="GO:0008270">
    <property type="term" value="F:zinc ion binding"/>
    <property type="evidence" value="ECO:0007669"/>
    <property type="project" value="UniProtKB-KW"/>
</dbReference>
<accession>A0A835RY81</accession>
<comment type="function">
    <text evidence="9">Transcription factor that binds specifically to a 5'-AA[AG]G-3' consensus core sequence.</text>
</comment>
<dbReference type="PROSITE" id="PS01361">
    <property type="entry name" value="ZF_DOF_1"/>
    <property type="match status" value="1"/>
</dbReference>
<reference evidence="12 13" key="1">
    <citation type="journal article" date="2020" name="Nat. Food">
        <title>A phased Vanilla planifolia genome enables genetic improvement of flavour and production.</title>
        <authorList>
            <person name="Hasing T."/>
            <person name="Tang H."/>
            <person name="Brym M."/>
            <person name="Khazi F."/>
            <person name="Huang T."/>
            <person name="Chambers A.H."/>
        </authorList>
    </citation>
    <scope>NUCLEOTIDE SEQUENCE [LARGE SCALE GENOMIC DNA]</scope>
    <source>
        <tissue evidence="12">Leaf</tissue>
    </source>
</reference>
<evidence type="ECO:0000256" key="1">
    <source>
        <dbReference type="ARBA" id="ARBA00022723"/>
    </source>
</evidence>